<proteinExistence type="predicted"/>
<sequence length="346" mass="39202">MTVAGTVSTLFARSDYHEEFTLEGIFSPLEFLAAFDLEPDGTFEISLDIEFAMNAASDDDGRVMLYLLACDEVSKKEFLNLPSLVDSEVVLQIAAGWKVTQLTLDRREVIRIRSVVTVWTIAFVVLKQLEVEHIAIEVVWGISWFAILFMVHYYSTANLKMLRKRFNIGQLLNLDTSLVMWKGTLFLQFRRLQKAYLFVATVTALCGADNRWCIWEWISVQGHEILSFLFYASLAYICRCQQFRFRDMDNLQIDVQVDTDTNDPAATQEDSDEPVSSVSVIPVLNEPVPKMVARILMLNPDKSLVLGTAYSFEKQQTADISSVKKENELRDQNSDTNSAANATNAS</sequence>
<dbReference type="AlphaFoldDB" id="A0A8T1X6Y4"/>
<reference evidence="3" key="1">
    <citation type="submission" date="2021-02" db="EMBL/GenBank/DDBJ databases">
        <authorList>
            <person name="Palmer J.M."/>
        </authorList>
    </citation>
    <scope>NUCLEOTIDE SEQUENCE</scope>
    <source>
        <strain evidence="3">SCRP23</strain>
    </source>
</reference>
<organism evidence="3 4">
    <name type="scientific">Phytophthora boehmeriae</name>
    <dbReference type="NCBI Taxonomy" id="109152"/>
    <lineage>
        <taxon>Eukaryota</taxon>
        <taxon>Sar</taxon>
        <taxon>Stramenopiles</taxon>
        <taxon>Oomycota</taxon>
        <taxon>Peronosporomycetes</taxon>
        <taxon>Peronosporales</taxon>
        <taxon>Peronosporaceae</taxon>
        <taxon>Phytophthora</taxon>
    </lineage>
</organism>
<evidence type="ECO:0008006" key="5">
    <source>
        <dbReference type="Google" id="ProtNLM"/>
    </source>
</evidence>
<comment type="caution">
    <text evidence="3">The sequence shown here is derived from an EMBL/GenBank/DDBJ whole genome shotgun (WGS) entry which is preliminary data.</text>
</comment>
<dbReference type="Proteomes" id="UP000693981">
    <property type="component" value="Unassembled WGS sequence"/>
</dbReference>
<evidence type="ECO:0000256" key="1">
    <source>
        <dbReference type="SAM" id="MobiDB-lite"/>
    </source>
</evidence>
<keyword evidence="2" id="KW-0812">Transmembrane</keyword>
<dbReference type="OrthoDB" id="102230at2759"/>
<feature type="compositionally biased region" description="Low complexity" evidence="1">
    <location>
        <begin position="334"/>
        <end position="346"/>
    </location>
</feature>
<keyword evidence="2" id="KW-0472">Membrane</keyword>
<evidence type="ECO:0000313" key="4">
    <source>
        <dbReference type="Proteomes" id="UP000693981"/>
    </source>
</evidence>
<dbReference type="EMBL" id="JAGDFL010000013">
    <property type="protein sequence ID" value="KAG7401431.1"/>
    <property type="molecule type" value="Genomic_DNA"/>
</dbReference>
<feature type="transmembrane region" description="Helical" evidence="2">
    <location>
        <begin position="138"/>
        <end position="155"/>
    </location>
</feature>
<evidence type="ECO:0000256" key="2">
    <source>
        <dbReference type="SAM" id="Phobius"/>
    </source>
</evidence>
<evidence type="ECO:0000313" key="3">
    <source>
        <dbReference type="EMBL" id="KAG7401431.1"/>
    </source>
</evidence>
<accession>A0A8T1X6Y4</accession>
<feature type="transmembrane region" description="Helical" evidence="2">
    <location>
        <begin position="110"/>
        <end position="126"/>
    </location>
</feature>
<gene>
    <name evidence="3" type="ORF">PHYBOEH_001423</name>
</gene>
<feature type="region of interest" description="Disordered" evidence="1">
    <location>
        <begin position="316"/>
        <end position="346"/>
    </location>
</feature>
<protein>
    <recommendedName>
        <fullName evidence="5">Transmembrane protein</fullName>
    </recommendedName>
</protein>
<feature type="compositionally biased region" description="Basic and acidic residues" evidence="1">
    <location>
        <begin position="322"/>
        <end position="333"/>
    </location>
</feature>
<keyword evidence="4" id="KW-1185">Reference proteome</keyword>
<keyword evidence="2" id="KW-1133">Transmembrane helix</keyword>
<name>A0A8T1X6Y4_9STRA</name>